<evidence type="ECO:0000313" key="1">
    <source>
        <dbReference type="EMBL" id="AXX61396.1"/>
    </source>
</evidence>
<gene>
    <name evidence="1" type="ORF">FORC53_3057</name>
</gene>
<proteinExistence type="predicted"/>
<dbReference type="Proteomes" id="UP000263418">
    <property type="component" value="Chromosome 2"/>
</dbReference>
<accession>A0AAN1PQX3</accession>
<reference evidence="1 2" key="1">
    <citation type="submission" date="2017-01" db="EMBL/GenBank/DDBJ databases">
        <title>Complete Genome Sequence of Vibrio vulnificus FORC_053.</title>
        <authorList>
            <consortium name="Food-borne Pathogen Omics Research Center"/>
            <person name="Chung H.Y."/>
            <person name="Na E.J."/>
            <person name="Song J.S."/>
            <person name="Kim H."/>
            <person name="Lee J.-H."/>
            <person name="Ryu S."/>
            <person name="Choi S.H."/>
        </authorList>
    </citation>
    <scope>NUCLEOTIDE SEQUENCE [LARGE SCALE GENOMIC DNA]</scope>
    <source>
        <strain evidence="1 2">FORC_053</strain>
    </source>
</reference>
<dbReference type="EMBL" id="CP019291">
    <property type="protein sequence ID" value="AXX61396.1"/>
    <property type="molecule type" value="Genomic_DNA"/>
</dbReference>
<evidence type="ECO:0000313" key="2">
    <source>
        <dbReference type="Proteomes" id="UP000263418"/>
    </source>
</evidence>
<protein>
    <submittedName>
        <fullName evidence="1">Uncharacterized protein</fullName>
    </submittedName>
</protein>
<name>A0AAN1PQX3_VIBVL</name>
<organism evidence="1 2">
    <name type="scientific">Vibrio vulnificus</name>
    <dbReference type="NCBI Taxonomy" id="672"/>
    <lineage>
        <taxon>Bacteria</taxon>
        <taxon>Pseudomonadati</taxon>
        <taxon>Pseudomonadota</taxon>
        <taxon>Gammaproteobacteria</taxon>
        <taxon>Vibrionales</taxon>
        <taxon>Vibrionaceae</taxon>
        <taxon>Vibrio</taxon>
    </lineage>
</organism>
<sequence length="69" mass="7845">MKMKKRVTPLSTELFSDSEYSDNAKYVLCIFEVVNYRYLKCILKASSGKTVFPFRNNGVGGGEMILGWI</sequence>
<dbReference type="AlphaFoldDB" id="A0AAN1PQX3"/>